<evidence type="ECO:0000256" key="10">
    <source>
        <dbReference type="SAM" id="Coils"/>
    </source>
</evidence>
<dbReference type="InterPro" id="IPR000649">
    <property type="entry name" value="IF-2B-related"/>
</dbReference>
<evidence type="ECO:0000256" key="5">
    <source>
        <dbReference type="ARBA" id="ARBA00022917"/>
    </source>
</evidence>
<comment type="similarity">
    <text evidence="2 9">Belongs to the eIF-2B alpha/beta/delta subunits family.</text>
</comment>
<gene>
    <name evidence="11" type="ORF">M0813_07703</name>
</gene>
<feature type="coiled-coil region" evidence="10">
    <location>
        <begin position="82"/>
        <end position="109"/>
    </location>
</feature>
<dbReference type="Gene3D" id="3.40.50.10470">
    <property type="entry name" value="Translation initiation factor eif-2b, domain 2"/>
    <property type="match status" value="1"/>
</dbReference>
<evidence type="ECO:0000256" key="4">
    <source>
        <dbReference type="ARBA" id="ARBA00022540"/>
    </source>
</evidence>
<organism evidence="11 12">
    <name type="scientific">Anaeramoeba flamelloides</name>
    <dbReference type="NCBI Taxonomy" id="1746091"/>
    <lineage>
        <taxon>Eukaryota</taxon>
        <taxon>Metamonada</taxon>
        <taxon>Anaeramoebidae</taxon>
        <taxon>Anaeramoeba</taxon>
    </lineage>
</organism>
<reference evidence="11" key="1">
    <citation type="submission" date="2022-08" db="EMBL/GenBank/DDBJ databases">
        <title>Novel sulfate-reducing endosymbionts in the free-living metamonad Anaeramoeba.</title>
        <authorList>
            <person name="Jerlstrom-Hultqvist J."/>
            <person name="Cepicka I."/>
            <person name="Gallot-Lavallee L."/>
            <person name="Salas-Leiva D."/>
            <person name="Curtis B.A."/>
            <person name="Zahonova K."/>
            <person name="Pipaliya S."/>
            <person name="Dacks J."/>
            <person name="Roger A.J."/>
        </authorList>
    </citation>
    <scope>NUCLEOTIDE SEQUENCE</scope>
    <source>
        <strain evidence="11">Schooner1</strain>
    </source>
</reference>
<evidence type="ECO:0000313" key="11">
    <source>
        <dbReference type="EMBL" id="KAJ6229475.1"/>
    </source>
</evidence>
<dbReference type="PANTHER" id="PTHR45859">
    <property type="entry name" value="TRANSLATION INITIATION FACTOR EIF-2B SUBUNIT BETA"/>
    <property type="match status" value="1"/>
</dbReference>
<dbReference type="Pfam" id="PF01008">
    <property type="entry name" value="IF-2B"/>
    <property type="match status" value="1"/>
</dbReference>
<evidence type="ECO:0000256" key="8">
    <source>
        <dbReference type="ARBA" id="ARBA00046432"/>
    </source>
</evidence>
<dbReference type="EMBL" id="JAOAOG010000320">
    <property type="protein sequence ID" value="KAJ6229475.1"/>
    <property type="molecule type" value="Genomic_DNA"/>
</dbReference>
<evidence type="ECO:0000256" key="1">
    <source>
        <dbReference type="ARBA" id="ARBA00004514"/>
    </source>
</evidence>
<comment type="subunit">
    <text evidence="8">Component of the translation initiation factor 2B (eIF2B) complex which is a heterodecamer of two sets of five different subunits: alpha, beta, gamma, delta and epsilon. Subunits alpha, beta and delta comprise a regulatory subcomplex and subunits epsilon and gamma comprise a catalytic subcomplex. Within the complex, the hexameric regulatory complex resides at the center, with the two heterodimeric catalytic subcomplexes bound on opposite sides.</text>
</comment>
<dbReference type="InterPro" id="IPR042529">
    <property type="entry name" value="IF_2B-like_C"/>
</dbReference>
<proteinExistence type="inferred from homology"/>
<sequence>MQNKNTINNIVDEFVRKVRRAEITDSYQCAVQTWKILKLIVTNCSEDKLLKKTEMFGKMLTNANPLEMSIGNMVRRLSSIINKELGERKVTKNAKREELESTKEEKEKKPNKIKINQAKNNNLLQISPPLRNLHRSKSLSDFLTKTTQTTLPSTLNNTLFSHLNEKSLKSVVQKQMVDVEEELKFTYDAISEQGIDLIHANEIILTFGYSKIVLELFKEVYKMRKFEVVVAESSPSYSGHKMAEELSKLEIPTTLINDSAIFSIMSKVNSVIVGTRYVMANGGLVAEIGINNLAVAAKIHALPFIVLFGNYQLSPYFPYDQDTFNIMRSPDEIFDQSEMKNLSENAQIINPQHDYVPPELITLFINNDNGHQPSYIYRILQEHYSAQDLVLQN</sequence>
<evidence type="ECO:0000256" key="3">
    <source>
        <dbReference type="ARBA" id="ARBA00022490"/>
    </source>
</evidence>
<evidence type="ECO:0000313" key="12">
    <source>
        <dbReference type="Proteomes" id="UP001150062"/>
    </source>
</evidence>
<name>A0ABQ8XBG0_9EUKA</name>
<evidence type="ECO:0000256" key="9">
    <source>
        <dbReference type="RuleBase" id="RU003814"/>
    </source>
</evidence>
<keyword evidence="4 11" id="KW-0396">Initiation factor</keyword>
<dbReference type="Proteomes" id="UP001150062">
    <property type="component" value="Unassembled WGS sequence"/>
</dbReference>
<keyword evidence="3" id="KW-0963">Cytoplasm</keyword>
<dbReference type="GO" id="GO:0003743">
    <property type="term" value="F:translation initiation factor activity"/>
    <property type="evidence" value="ECO:0007669"/>
    <property type="project" value="UniProtKB-KW"/>
</dbReference>
<evidence type="ECO:0000256" key="7">
    <source>
        <dbReference type="ARBA" id="ARBA00044228"/>
    </source>
</evidence>
<dbReference type="InterPro" id="IPR051855">
    <property type="entry name" value="eIF2B_beta_subunit"/>
</dbReference>
<evidence type="ECO:0000256" key="6">
    <source>
        <dbReference type="ARBA" id="ARBA00044122"/>
    </source>
</evidence>
<keyword evidence="12" id="KW-1185">Reference proteome</keyword>
<evidence type="ECO:0000256" key="2">
    <source>
        <dbReference type="ARBA" id="ARBA00007251"/>
    </source>
</evidence>
<accession>A0ABQ8XBG0</accession>
<dbReference type="PANTHER" id="PTHR45859:SF1">
    <property type="entry name" value="TRANSLATION INITIATION FACTOR EIF-2B SUBUNIT BETA"/>
    <property type="match status" value="1"/>
</dbReference>
<dbReference type="InterPro" id="IPR037171">
    <property type="entry name" value="NagB/RpiA_transferase-like"/>
</dbReference>
<protein>
    <recommendedName>
        <fullName evidence="6">Translation initiation factor eIF2B subunit beta</fullName>
    </recommendedName>
    <alternativeName>
        <fullName evidence="7">eIF2B GDP-GTP exchange factor subunit beta</fullName>
    </alternativeName>
</protein>
<keyword evidence="5" id="KW-0648">Protein biosynthesis</keyword>
<comment type="caution">
    <text evidence="11">The sequence shown here is derived from an EMBL/GenBank/DDBJ whole genome shotgun (WGS) entry which is preliminary data.</text>
</comment>
<keyword evidence="10" id="KW-0175">Coiled coil</keyword>
<comment type="subcellular location">
    <subcellularLocation>
        <location evidence="1">Cytoplasm</location>
        <location evidence="1">Cytosol</location>
    </subcellularLocation>
</comment>
<dbReference type="SUPFAM" id="SSF100950">
    <property type="entry name" value="NagB/RpiA/CoA transferase-like"/>
    <property type="match status" value="1"/>
</dbReference>